<evidence type="ECO:0000313" key="10">
    <source>
        <dbReference type="Proteomes" id="UP000239663"/>
    </source>
</evidence>
<evidence type="ECO:0000256" key="4">
    <source>
        <dbReference type="ARBA" id="ARBA00022692"/>
    </source>
</evidence>
<reference evidence="9 10" key="1">
    <citation type="submission" date="2017-12" db="EMBL/GenBank/DDBJ databases">
        <title>Taxonomic description and draft genome of Pradoshia cofamensis Gen. nov., sp. nov., a thermotolerant bacillale isolated from anterior gut of earthworm Eisenia fetida.</title>
        <authorList>
            <person name="Saha T."/>
            <person name="Chakraborty R."/>
        </authorList>
    </citation>
    <scope>NUCLEOTIDE SEQUENCE [LARGE SCALE GENOMIC DNA]</scope>
    <source>
        <strain evidence="9 10">EAG3</strain>
    </source>
</reference>
<dbReference type="GO" id="GO:0005886">
    <property type="term" value="C:plasma membrane"/>
    <property type="evidence" value="ECO:0007669"/>
    <property type="project" value="UniProtKB-SubCell"/>
</dbReference>
<evidence type="ECO:0000256" key="2">
    <source>
        <dbReference type="ARBA" id="ARBA00022448"/>
    </source>
</evidence>
<feature type="transmembrane region" description="Helical" evidence="7">
    <location>
        <begin position="179"/>
        <end position="202"/>
    </location>
</feature>
<keyword evidence="5 7" id="KW-1133">Transmembrane helix</keyword>
<dbReference type="PANTHER" id="PTHR30465:SF44">
    <property type="entry name" value="ABC-TYPE DIPEPTIDE_OLIGOPEPTIDE TRANSPORT SYSTEM, PERMEASE COMPONENT"/>
    <property type="match status" value="1"/>
</dbReference>
<feature type="transmembrane region" description="Helical" evidence="7">
    <location>
        <begin position="6"/>
        <end position="25"/>
    </location>
</feature>
<evidence type="ECO:0000259" key="8">
    <source>
        <dbReference type="PROSITE" id="PS50928"/>
    </source>
</evidence>
<comment type="subcellular location">
    <subcellularLocation>
        <location evidence="1 7">Cell membrane</location>
        <topology evidence="1 7">Multi-pass membrane protein</topology>
    </subcellularLocation>
</comment>
<evidence type="ECO:0000313" key="9">
    <source>
        <dbReference type="EMBL" id="PQD95669.1"/>
    </source>
</evidence>
<comment type="similarity">
    <text evidence="7">Belongs to the binding-protein-dependent transport system permease family.</text>
</comment>
<evidence type="ECO:0000256" key="7">
    <source>
        <dbReference type="RuleBase" id="RU363032"/>
    </source>
</evidence>
<dbReference type="PROSITE" id="PS50928">
    <property type="entry name" value="ABC_TM1"/>
    <property type="match status" value="1"/>
</dbReference>
<gene>
    <name evidence="9" type="ORF">CYL18_07185</name>
</gene>
<evidence type="ECO:0000256" key="5">
    <source>
        <dbReference type="ARBA" id="ARBA00022989"/>
    </source>
</evidence>
<dbReference type="Pfam" id="PF00528">
    <property type="entry name" value="BPD_transp_1"/>
    <property type="match status" value="1"/>
</dbReference>
<dbReference type="OrthoDB" id="2958608at2"/>
<dbReference type="Proteomes" id="UP000239663">
    <property type="component" value="Unassembled WGS sequence"/>
</dbReference>
<feature type="transmembrane region" description="Helical" evidence="7">
    <location>
        <begin position="144"/>
        <end position="167"/>
    </location>
</feature>
<feature type="transmembrane region" description="Helical" evidence="7">
    <location>
        <begin position="78"/>
        <end position="98"/>
    </location>
</feature>
<feature type="transmembrane region" description="Helical" evidence="7">
    <location>
        <begin position="46"/>
        <end position="63"/>
    </location>
</feature>
<dbReference type="PANTHER" id="PTHR30465">
    <property type="entry name" value="INNER MEMBRANE ABC TRANSPORTER"/>
    <property type="match status" value="1"/>
</dbReference>
<organism evidence="9 10">
    <name type="scientific">Pradoshia eiseniae</name>
    <dbReference type="NCBI Taxonomy" id="2064768"/>
    <lineage>
        <taxon>Bacteria</taxon>
        <taxon>Bacillati</taxon>
        <taxon>Bacillota</taxon>
        <taxon>Bacilli</taxon>
        <taxon>Bacillales</taxon>
        <taxon>Bacillaceae</taxon>
        <taxon>Pradoshia</taxon>
    </lineage>
</organism>
<sequence>MELLAIGFFIALAAAVGLVFLYTILSAKMQRVVKAILKMMESFPDVMIVLILQLTVIHIYRLTGFEITNLYALGDERVYVIPLVSLTVIPAIMIYKMMILSLDEEFEEMYVEYARAKGIGMRTILFKHMFRNIFFNILNHGKTILLFMLSTLFVVEGLSNINGFMMFIINDAIIEPGILILWALMLFIPFYIIFTISELYIAKTTGVFTS</sequence>
<dbReference type="AlphaFoldDB" id="A0A2S7N0X7"/>
<keyword evidence="10" id="KW-1185">Reference proteome</keyword>
<keyword evidence="3" id="KW-1003">Cell membrane</keyword>
<dbReference type="RefSeq" id="WP_104848816.1">
    <property type="nucleotide sequence ID" value="NZ_PKOZ01000003.1"/>
</dbReference>
<comment type="caution">
    <text evidence="9">The sequence shown here is derived from an EMBL/GenBank/DDBJ whole genome shotgun (WGS) entry which is preliminary data.</text>
</comment>
<dbReference type="GO" id="GO:0055085">
    <property type="term" value="P:transmembrane transport"/>
    <property type="evidence" value="ECO:0007669"/>
    <property type="project" value="InterPro"/>
</dbReference>
<evidence type="ECO:0000256" key="1">
    <source>
        <dbReference type="ARBA" id="ARBA00004651"/>
    </source>
</evidence>
<accession>A0A2S7N0X7</accession>
<keyword evidence="2 7" id="KW-0813">Transport</keyword>
<protein>
    <recommendedName>
        <fullName evidence="8">ABC transmembrane type-1 domain-containing protein</fullName>
    </recommendedName>
</protein>
<keyword evidence="6 7" id="KW-0472">Membrane</keyword>
<evidence type="ECO:0000256" key="3">
    <source>
        <dbReference type="ARBA" id="ARBA00022475"/>
    </source>
</evidence>
<name>A0A2S7N0X7_9BACI</name>
<dbReference type="InterPro" id="IPR000515">
    <property type="entry name" value="MetI-like"/>
</dbReference>
<evidence type="ECO:0000256" key="6">
    <source>
        <dbReference type="ARBA" id="ARBA00023136"/>
    </source>
</evidence>
<feature type="domain" description="ABC transmembrane type-1" evidence="8">
    <location>
        <begin position="1"/>
        <end position="197"/>
    </location>
</feature>
<dbReference type="EMBL" id="PKOZ01000003">
    <property type="protein sequence ID" value="PQD95669.1"/>
    <property type="molecule type" value="Genomic_DNA"/>
</dbReference>
<keyword evidence="4 7" id="KW-0812">Transmembrane</keyword>
<proteinExistence type="inferred from homology"/>